<dbReference type="PANTHER" id="PTHR43649">
    <property type="entry name" value="ARABINOSE-BINDING PROTEIN-RELATED"/>
    <property type="match status" value="1"/>
</dbReference>
<dbReference type="PANTHER" id="PTHR43649:SF12">
    <property type="entry name" value="DIACETYLCHITOBIOSE BINDING PROTEIN DASA"/>
    <property type="match status" value="1"/>
</dbReference>
<dbReference type="Proteomes" id="UP001500016">
    <property type="component" value="Unassembled WGS sequence"/>
</dbReference>
<dbReference type="RefSeq" id="WP_344531375.1">
    <property type="nucleotide sequence ID" value="NZ_BAAAPE010000013.1"/>
</dbReference>
<proteinExistence type="predicted"/>
<name>A0ABN2W9F1_9ACTN</name>
<dbReference type="EMBL" id="BAAAPE010000013">
    <property type="protein sequence ID" value="GAA2086146.1"/>
    <property type="molecule type" value="Genomic_DNA"/>
</dbReference>
<dbReference type="SUPFAM" id="SSF53850">
    <property type="entry name" value="Periplasmic binding protein-like II"/>
    <property type="match status" value="1"/>
</dbReference>
<dbReference type="InterPro" id="IPR050490">
    <property type="entry name" value="Bact_solute-bd_prot1"/>
</dbReference>
<feature type="chain" id="PRO_5046372919" evidence="1">
    <location>
        <begin position="23"/>
        <end position="440"/>
    </location>
</feature>
<feature type="signal peptide" evidence="1">
    <location>
        <begin position="1"/>
        <end position="22"/>
    </location>
</feature>
<dbReference type="CDD" id="cd13585">
    <property type="entry name" value="PBP2_TMBP_like"/>
    <property type="match status" value="1"/>
</dbReference>
<keyword evidence="3" id="KW-1185">Reference proteome</keyword>
<gene>
    <name evidence="2" type="ORF">GCM10009801_48370</name>
</gene>
<evidence type="ECO:0000313" key="2">
    <source>
        <dbReference type="EMBL" id="GAA2086146.1"/>
    </source>
</evidence>
<evidence type="ECO:0000313" key="3">
    <source>
        <dbReference type="Proteomes" id="UP001500016"/>
    </source>
</evidence>
<sequence length="440" mass="47009">MRRFRTPAKPAVAAAAALSVLAAAGCGGGTATDSEGSNAKPKELTYWATNQGTSLEHDKKVLTPELRKFEKQTGIKVKLEVIPWSSLLDRILAAASSGQGPDVLNIGNTWSSSLQKGGSLLPFDDKTLAKVGGKDRFSPAALAATGAKGKAPAAVPLYSLTYALYYNKKHFEEAGIYKPPATWDELVEDGKKLTKDGRQGLAVEGGDPVENSHHAFVFAKQHGADFFDSEGKPTFDKPGNVKAVKQYVDFVARDKIAAKGNAEYAQRQSVKDFATGKASMLLWQAARSSLLANGMKTSEYGLAPVPLQSAKPPAGRKVTSMVAGINLAVFKNTDNTDGALKFVKFMTSTAEQKVLTRAYGALSPNLEAQKAAPRDPDEKIMREVLADSAAPLPQVPNESQFETLVGTAMKEMFADAAAGRTVSTASVKERLTKAQQQMRK</sequence>
<dbReference type="InterPro" id="IPR006059">
    <property type="entry name" value="SBP"/>
</dbReference>
<dbReference type="PROSITE" id="PS51257">
    <property type="entry name" value="PROKAR_LIPOPROTEIN"/>
    <property type="match status" value="1"/>
</dbReference>
<keyword evidence="1" id="KW-0732">Signal</keyword>
<comment type="caution">
    <text evidence="2">The sequence shown here is derived from an EMBL/GenBank/DDBJ whole genome shotgun (WGS) entry which is preliminary data.</text>
</comment>
<evidence type="ECO:0000256" key="1">
    <source>
        <dbReference type="SAM" id="SignalP"/>
    </source>
</evidence>
<accession>A0ABN2W9F1</accession>
<dbReference type="Pfam" id="PF01547">
    <property type="entry name" value="SBP_bac_1"/>
    <property type="match status" value="1"/>
</dbReference>
<organism evidence="2 3">
    <name type="scientific">Streptomyces albiaxialis</name>
    <dbReference type="NCBI Taxonomy" id="329523"/>
    <lineage>
        <taxon>Bacteria</taxon>
        <taxon>Bacillati</taxon>
        <taxon>Actinomycetota</taxon>
        <taxon>Actinomycetes</taxon>
        <taxon>Kitasatosporales</taxon>
        <taxon>Streptomycetaceae</taxon>
        <taxon>Streptomyces</taxon>
    </lineage>
</organism>
<dbReference type="Gene3D" id="3.40.190.10">
    <property type="entry name" value="Periplasmic binding protein-like II"/>
    <property type="match status" value="1"/>
</dbReference>
<protein>
    <submittedName>
        <fullName evidence="2">Sugar ABC transporter substrate-binding protein</fullName>
    </submittedName>
</protein>
<reference evidence="2 3" key="1">
    <citation type="journal article" date="2019" name="Int. J. Syst. Evol. Microbiol.">
        <title>The Global Catalogue of Microorganisms (GCM) 10K type strain sequencing project: providing services to taxonomists for standard genome sequencing and annotation.</title>
        <authorList>
            <consortium name="The Broad Institute Genomics Platform"/>
            <consortium name="The Broad Institute Genome Sequencing Center for Infectious Disease"/>
            <person name="Wu L."/>
            <person name="Ma J."/>
        </authorList>
    </citation>
    <scope>NUCLEOTIDE SEQUENCE [LARGE SCALE GENOMIC DNA]</scope>
    <source>
        <strain evidence="2 3">JCM 15478</strain>
    </source>
</reference>